<accession>A0A6A5QN78</accession>
<dbReference type="GO" id="GO:0003735">
    <property type="term" value="F:structural constituent of ribosome"/>
    <property type="evidence" value="ECO:0007669"/>
    <property type="project" value="InterPro"/>
</dbReference>
<dbReference type="PANTHER" id="PTHR13274:SF2">
    <property type="entry name" value="SMALL RIBOSOMAL SUBUNIT PROTEIN MS25"/>
    <property type="match status" value="1"/>
</dbReference>
<dbReference type="PANTHER" id="PTHR13274">
    <property type="entry name" value="MITOCHONDRIAL RIBOSOMAL PROTEIN S25"/>
    <property type="match status" value="1"/>
</dbReference>
<dbReference type="AlphaFoldDB" id="A0A6A5QN78"/>
<dbReference type="GO" id="GO:1990904">
    <property type="term" value="C:ribonucleoprotein complex"/>
    <property type="evidence" value="ECO:0007669"/>
    <property type="project" value="UniProtKB-KW"/>
</dbReference>
<organism evidence="6 7">
    <name type="scientific">Ampelomyces quisqualis</name>
    <name type="common">Powdery mildew agent</name>
    <dbReference type="NCBI Taxonomy" id="50730"/>
    <lineage>
        <taxon>Eukaryota</taxon>
        <taxon>Fungi</taxon>
        <taxon>Dikarya</taxon>
        <taxon>Ascomycota</taxon>
        <taxon>Pezizomycotina</taxon>
        <taxon>Dothideomycetes</taxon>
        <taxon>Pleosporomycetidae</taxon>
        <taxon>Pleosporales</taxon>
        <taxon>Pleosporineae</taxon>
        <taxon>Phaeosphaeriaceae</taxon>
        <taxon>Ampelomyces</taxon>
    </lineage>
</organism>
<reference evidence="6" key="1">
    <citation type="journal article" date="2020" name="Stud. Mycol.">
        <title>101 Dothideomycetes genomes: a test case for predicting lifestyles and emergence of pathogens.</title>
        <authorList>
            <person name="Haridas S."/>
            <person name="Albert R."/>
            <person name="Binder M."/>
            <person name="Bloem J."/>
            <person name="Labutti K."/>
            <person name="Salamov A."/>
            <person name="Andreopoulos B."/>
            <person name="Baker S."/>
            <person name="Barry K."/>
            <person name="Bills G."/>
            <person name="Bluhm B."/>
            <person name="Cannon C."/>
            <person name="Castanera R."/>
            <person name="Culley D."/>
            <person name="Daum C."/>
            <person name="Ezra D."/>
            <person name="Gonzalez J."/>
            <person name="Henrissat B."/>
            <person name="Kuo A."/>
            <person name="Liang C."/>
            <person name="Lipzen A."/>
            <person name="Lutzoni F."/>
            <person name="Magnuson J."/>
            <person name="Mondo S."/>
            <person name="Nolan M."/>
            <person name="Ohm R."/>
            <person name="Pangilinan J."/>
            <person name="Park H.-J."/>
            <person name="Ramirez L."/>
            <person name="Alfaro M."/>
            <person name="Sun H."/>
            <person name="Tritt A."/>
            <person name="Yoshinaga Y."/>
            <person name="Zwiers L.-H."/>
            <person name="Turgeon B."/>
            <person name="Goodwin S."/>
            <person name="Spatafora J."/>
            <person name="Crous P."/>
            <person name="Grigoriev I."/>
        </authorList>
    </citation>
    <scope>NUCLEOTIDE SEQUENCE</scope>
    <source>
        <strain evidence="6">HMLAC05119</strain>
    </source>
</reference>
<evidence type="ECO:0000256" key="3">
    <source>
        <dbReference type="ARBA" id="ARBA00023128"/>
    </source>
</evidence>
<evidence type="ECO:0000259" key="5">
    <source>
        <dbReference type="SMART" id="SM00916"/>
    </source>
</evidence>
<keyword evidence="4" id="KW-0687">Ribonucleoprotein</keyword>
<name>A0A6A5QN78_AMPQU</name>
<keyword evidence="3" id="KW-0496">Mitochondrion</keyword>
<dbReference type="Proteomes" id="UP000800096">
    <property type="component" value="Unassembled WGS sequence"/>
</dbReference>
<evidence type="ECO:0000256" key="4">
    <source>
        <dbReference type="ARBA" id="ARBA00023274"/>
    </source>
</evidence>
<evidence type="ECO:0000313" key="6">
    <source>
        <dbReference type="EMBL" id="KAF1917105.1"/>
    </source>
</evidence>
<evidence type="ECO:0000256" key="1">
    <source>
        <dbReference type="ARBA" id="ARBA00004173"/>
    </source>
</evidence>
<evidence type="ECO:0000313" key="7">
    <source>
        <dbReference type="Proteomes" id="UP000800096"/>
    </source>
</evidence>
<feature type="domain" description="Ribosomal protein/NADH dehydrogenase" evidence="5">
    <location>
        <begin position="40"/>
        <end position="143"/>
    </location>
</feature>
<dbReference type="Pfam" id="PF05047">
    <property type="entry name" value="L51_S25_CI-B8"/>
    <property type="match status" value="1"/>
</dbReference>
<dbReference type="SUPFAM" id="SSF52833">
    <property type="entry name" value="Thioredoxin-like"/>
    <property type="match status" value="1"/>
</dbReference>
<protein>
    <recommendedName>
        <fullName evidence="5">Ribosomal protein/NADH dehydrogenase domain-containing protein</fullName>
    </recommendedName>
</protein>
<dbReference type="InterPro" id="IPR007741">
    <property type="entry name" value="Ribosomal_mL43/mS25/NADH_DH"/>
</dbReference>
<evidence type="ECO:0000256" key="2">
    <source>
        <dbReference type="ARBA" id="ARBA00022980"/>
    </source>
</evidence>
<proteinExistence type="predicted"/>
<dbReference type="InterPro" id="IPR040049">
    <property type="entry name" value="Ribosomal_mS25/mL61"/>
</dbReference>
<dbReference type="OrthoDB" id="1696305at2759"/>
<dbReference type="EMBL" id="ML979135">
    <property type="protein sequence ID" value="KAF1917105.1"/>
    <property type="molecule type" value="Genomic_DNA"/>
</dbReference>
<keyword evidence="2" id="KW-0689">Ribosomal protein</keyword>
<dbReference type="InterPro" id="IPR036249">
    <property type="entry name" value="Thioredoxin-like_sf"/>
</dbReference>
<sequence>MVNIVKRMRKLRELLWIRCGPGALILPKEVSKISMEFNHKFNGGHLGARRFWRTMLPRIKFRNPSVPITIARHHDPDGPSLLHIYMRSPNGPLNTQTPASPSATPNAQTTLVPDTSAPTHTLNIRSQTESQILEQLVKTLDVQQIEATPEEKEEMAQLEEQRVRSERVRAQVREHFLAQRREEQLLKLARGEKVTV</sequence>
<gene>
    <name evidence="6" type="ORF">BDU57DRAFT_517593</name>
</gene>
<dbReference type="GO" id="GO:0005739">
    <property type="term" value="C:mitochondrion"/>
    <property type="evidence" value="ECO:0007669"/>
    <property type="project" value="UniProtKB-SubCell"/>
</dbReference>
<keyword evidence="7" id="KW-1185">Reference proteome</keyword>
<comment type="subcellular location">
    <subcellularLocation>
        <location evidence="1">Mitochondrion</location>
    </subcellularLocation>
</comment>
<dbReference type="SMART" id="SM00916">
    <property type="entry name" value="L51_S25_CI-B8"/>
    <property type="match status" value="1"/>
</dbReference>
<dbReference type="GO" id="GO:0005840">
    <property type="term" value="C:ribosome"/>
    <property type="evidence" value="ECO:0007669"/>
    <property type="project" value="UniProtKB-KW"/>
</dbReference>